<comment type="caution">
    <text evidence="7">The sequence shown here is derived from an EMBL/GenBank/DDBJ whole genome shotgun (WGS) entry which is preliminary data.</text>
</comment>
<organism evidence="7 8">
    <name type="scientific">Leeuwenhoekiella aequorea</name>
    <dbReference type="NCBI Taxonomy" id="283736"/>
    <lineage>
        <taxon>Bacteria</taxon>
        <taxon>Pseudomonadati</taxon>
        <taxon>Bacteroidota</taxon>
        <taxon>Flavobacteriia</taxon>
        <taxon>Flavobacteriales</taxon>
        <taxon>Flavobacteriaceae</taxon>
        <taxon>Leeuwenhoekiella</taxon>
    </lineage>
</organism>
<dbReference type="Pfam" id="PF00691">
    <property type="entry name" value="OmpA"/>
    <property type="match status" value="1"/>
</dbReference>
<dbReference type="AlphaFoldDB" id="A0A4Q0P2P5"/>
<dbReference type="OrthoDB" id="9809364at2"/>
<dbReference type="PROSITE" id="PS50005">
    <property type="entry name" value="TPR"/>
    <property type="match status" value="1"/>
</dbReference>
<dbReference type="PANTHER" id="PTHR30329:SF21">
    <property type="entry name" value="LIPOPROTEIN YIAD-RELATED"/>
    <property type="match status" value="1"/>
</dbReference>
<dbReference type="Gene3D" id="2.60.40.1120">
    <property type="entry name" value="Carboxypeptidase-like, regulatory domain"/>
    <property type="match status" value="1"/>
</dbReference>
<dbReference type="InterPro" id="IPR011042">
    <property type="entry name" value="6-blade_b-propeller_TolB-like"/>
</dbReference>
<evidence type="ECO:0000313" key="7">
    <source>
        <dbReference type="EMBL" id="RXG20515.1"/>
    </source>
</evidence>
<evidence type="ECO:0000256" key="1">
    <source>
        <dbReference type="ARBA" id="ARBA00004442"/>
    </source>
</evidence>
<dbReference type="Gene3D" id="1.25.40.10">
    <property type="entry name" value="Tetratricopeptide repeat domain"/>
    <property type="match status" value="1"/>
</dbReference>
<dbReference type="InterPro" id="IPR019734">
    <property type="entry name" value="TPR_rpt"/>
</dbReference>
<dbReference type="SUPFAM" id="SSF82171">
    <property type="entry name" value="DPP6 N-terminal domain-like"/>
    <property type="match status" value="1"/>
</dbReference>
<dbReference type="SUPFAM" id="SSF103088">
    <property type="entry name" value="OmpA-like"/>
    <property type="match status" value="1"/>
</dbReference>
<sequence>MNHKLLYTLIIILTFNFTGNSQEREIASGTKQFNKYAFVDSQKIFLKVAEAGYESSELFSKLGDAFYYNADYSEAQTWYDKLVEKYPSEVTPDQYFRYAQALRANKEYDKSVEMISRYKDMMNTEDANYYNGSSAEVRTGYVNGTYEIEKLNVNSVGYSDFAPSFYGEQILFASTRDTGSMSTRIHKWNNQPFLDLYSANVENDGQVRQATKLKGSVNTEFHESTAVLSADGNTLYFTRNNFTKDQYRSDSKRTNKLKLYKSIRDKNGEFGVASELPFNSDSFSTAHPALSPDGKVLYFASDRDGTFGESDIWKVTVDESGNYSSPENLGTSVNTPGRETFPFVDNNGKLYFSTDGRGGLGGLDVYSFDSEKNEITNLGEPINSTSDDFTFIYNTESETGYFASNRANDPLDDDIYQFIRTACESRVTILVVDKATGEPLNKSLVGVRDLDNELLVSGETESPNASYLFENPSCDADYFVRAEKEGYSTAEKLINVPKESSDVTVVIELEPAITTIPPDFDLGKLINPIYFDFDKSNIRSDAAVELAKIIEVLKEYPELRIDVRSHTDSRGVDAYNLSLSERRNQSTINYIIEKGGIAKERLSGRGYGETELLNKCSNGVKCSEEDHQLNRRSEFIVQDY</sequence>
<dbReference type="CDD" id="cd07185">
    <property type="entry name" value="OmpA_C-like"/>
    <property type="match status" value="1"/>
</dbReference>
<dbReference type="RefSeq" id="WP_128758804.1">
    <property type="nucleotide sequence ID" value="NZ_QOVM01000008.1"/>
</dbReference>
<dbReference type="PANTHER" id="PTHR30329">
    <property type="entry name" value="STATOR ELEMENT OF FLAGELLAR MOTOR COMPLEX"/>
    <property type="match status" value="1"/>
</dbReference>
<dbReference type="InterPro" id="IPR036737">
    <property type="entry name" value="OmpA-like_sf"/>
</dbReference>
<dbReference type="InterPro" id="IPR006664">
    <property type="entry name" value="OMP_bac"/>
</dbReference>
<dbReference type="Proteomes" id="UP000289238">
    <property type="component" value="Unassembled WGS sequence"/>
</dbReference>
<feature type="domain" description="OmpA-like" evidence="6">
    <location>
        <begin position="518"/>
        <end position="640"/>
    </location>
</feature>
<dbReference type="InterPro" id="IPR011990">
    <property type="entry name" value="TPR-like_helical_dom_sf"/>
</dbReference>
<evidence type="ECO:0000259" key="6">
    <source>
        <dbReference type="PROSITE" id="PS51123"/>
    </source>
</evidence>
<evidence type="ECO:0000256" key="5">
    <source>
        <dbReference type="PROSITE-ProRule" id="PRU00473"/>
    </source>
</evidence>
<gene>
    <name evidence="7" type="ORF">DSM00_3065</name>
</gene>
<evidence type="ECO:0000256" key="4">
    <source>
        <dbReference type="PROSITE-ProRule" id="PRU00339"/>
    </source>
</evidence>
<protein>
    <submittedName>
        <fullName evidence="7">WD40 repeat protein</fullName>
    </submittedName>
</protein>
<dbReference type="PRINTS" id="PR01021">
    <property type="entry name" value="OMPADOMAIN"/>
</dbReference>
<comment type="subcellular location">
    <subcellularLocation>
        <location evidence="1">Cell outer membrane</location>
    </subcellularLocation>
</comment>
<proteinExistence type="predicted"/>
<dbReference type="Gene3D" id="3.30.1330.60">
    <property type="entry name" value="OmpA-like domain"/>
    <property type="match status" value="1"/>
</dbReference>
<keyword evidence="3" id="KW-0998">Cell outer membrane</keyword>
<dbReference type="GO" id="GO:0009279">
    <property type="term" value="C:cell outer membrane"/>
    <property type="evidence" value="ECO:0007669"/>
    <property type="project" value="UniProtKB-SubCell"/>
</dbReference>
<dbReference type="PROSITE" id="PS51123">
    <property type="entry name" value="OMPA_2"/>
    <property type="match status" value="1"/>
</dbReference>
<accession>A0A4Q0P2P5</accession>
<dbReference type="SUPFAM" id="SSF48452">
    <property type="entry name" value="TPR-like"/>
    <property type="match status" value="1"/>
</dbReference>
<dbReference type="InterPro" id="IPR006665">
    <property type="entry name" value="OmpA-like"/>
</dbReference>
<evidence type="ECO:0000256" key="2">
    <source>
        <dbReference type="ARBA" id="ARBA00023136"/>
    </source>
</evidence>
<reference evidence="7 8" key="1">
    <citation type="submission" date="2018-07" db="EMBL/GenBank/DDBJ databases">
        <title>Leeuwenhoekiella genomics.</title>
        <authorList>
            <person name="Tahon G."/>
            <person name="Willems A."/>
        </authorList>
    </citation>
    <scope>NUCLEOTIDE SEQUENCE [LARGE SCALE GENOMIC DNA]</scope>
    <source>
        <strain evidence="7 8">LMG 22550</strain>
    </source>
</reference>
<name>A0A4Q0P2P5_9FLAO</name>
<keyword evidence="4" id="KW-0802">TPR repeat</keyword>
<dbReference type="EMBL" id="QOVM01000008">
    <property type="protein sequence ID" value="RXG20515.1"/>
    <property type="molecule type" value="Genomic_DNA"/>
</dbReference>
<dbReference type="InterPro" id="IPR050330">
    <property type="entry name" value="Bact_OuterMem_StrucFunc"/>
</dbReference>
<dbReference type="Pfam" id="PF07676">
    <property type="entry name" value="PD40"/>
    <property type="match status" value="3"/>
</dbReference>
<keyword evidence="8" id="KW-1185">Reference proteome</keyword>
<feature type="repeat" description="TPR" evidence="4">
    <location>
        <begin position="56"/>
        <end position="89"/>
    </location>
</feature>
<keyword evidence="2 5" id="KW-0472">Membrane</keyword>
<dbReference type="InterPro" id="IPR011659">
    <property type="entry name" value="WD40"/>
</dbReference>
<evidence type="ECO:0000256" key="3">
    <source>
        <dbReference type="ARBA" id="ARBA00023237"/>
    </source>
</evidence>
<evidence type="ECO:0000313" key="8">
    <source>
        <dbReference type="Proteomes" id="UP000289238"/>
    </source>
</evidence>
<dbReference type="Gene3D" id="2.120.10.30">
    <property type="entry name" value="TolB, C-terminal domain"/>
    <property type="match status" value="1"/>
</dbReference>